<evidence type="ECO:0000313" key="3">
    <source>
        <dbReference type="EMBL" id="GGE95410.1"/>
    </source>
</evidence>
<organism evidence="3 4">
    <name type="scientific">Hymenobacter cavernae</name>
    <dbReference type="NCBI Taxonomy" id="2044852"/>
    <lineage>
        <taxon>Bacteria</taxon>
        <taxon>Pseudomonadati</taxon>
        <taxon>Bacteroidota</taxon>
        <taxon>Cytophagia</taxon>
        <taxon>Cytophagales</taxon>
        <taxon>Hymenobacteraceae</taxon>
        <taxon>Hymenobacter</taxon>
    </lineage>
</organism>
<evidence type="ECO:0000256" key="1">
    <source>
        <dbReference type="SAM" id="MobiDB-lite"/>
    </source>
</evidence>
<feature type="compositionally biased region" description="Basic and acidic residues" evidence="1">
    <location>
        <begin position="45"/>
        <end position="58"/>
    </location>
</feature>
<dbReference type="PANTHER" id="PTHR30189:SF1">
    <property type="entry name" value="LPS-ASSEMBLY PROTEIN LPTD"/>
    <property type="match status" value="1"/>
</dbReference>
<accession>A0ABQ1TK55</accession>
<proteinExistence type="predicted"/>
<protein>
    <submittedName>
        <fullName evidence="3">Organic solvent tolerance protein OstA</fullName>
    </submittedName>
</protein>
<gene>
    <name evidence="3" type="ORF">GCM10011383_02650</name>
</gene>
<keyword evidence="4" id="KW-1185">Reference proteome</keyword>
<evidence type="ECO:0000313" key="4">
    <source>
        <dbReference type="Proteomes" id="UP000632273"/>
    </source>
</evidence>
<feature type="region of interest" description="Disordered" evidence="1">
    <location>
        <begin position="41"/>
        <end position="69"/>
    </location>
</feature>
<dbReference type="PANTHER" id="PTHR30189">
    <property type="entry name" value="LPS-ASSEMBLY PROTEIN"/>
    <property type="match status" value="1"/>
</dbReference>
<dbReference type="EMBL" id="BMHT01000001">
    <property type="protein sequence ID" value="GGE95410.1"/>
    <property type="molecule type" value="Genomic_DNA"/>
</dbReference>
<dbReference type="InterPro" id="IPR050218">
    <property type="entry name" value="LptD"/>
</dbReference>
<evidence type="ECO:0000259" key="2">
    <source>
        <dbReference type="Pfam" id="PF19838"/>
    </source>
</evidence>
<dbReference type="Proteomes" id="UP000632273">
    <property type="component" value="Unassembled WGS sequence"/>
</dbReference>
<dbReference type="Pfam" id="PF19838">
    <property type="entry name" value="LptD_2"/>
    <property type="match status" value="1"/>
</dbReference>
<reference evidence="4" key="1">
    <citation type="journal article" date="2019" name="Int. J. Syst. Evol. Microbiol.">
        <title>The Global Catalogue of Microorganisms (GCM) 10K type strain sequencing project: providing services to taxonomists for standard genome sequencing and annotation.</title>
        <authorList>
            <consortium name="The Broad Institute Genomics Platform"/>
            <consortium name="The Broad Institute Genome Sequencing Center for Infectious Disease"/>
            <person name="Wu L."/>
            <person name="Ma J."/>
        </authorList>
    </citation>
    <scope>NUCLEOTIDE SEQUENCE [LARGE SCALE GENOMIC DNA]</scope>
    <source>
        <strain evidence="4">CGMCC 1.15197</strain>
    </source>
</reference>
<comment type="caution">
    <text evidence="3">The sequence shown here is derived from an EMBL/GenBank/DDBJ whole genome shotgun (WGS) entry which is preliminary data.</text>
</comment>
<dbReference type="InterPro" id="IPR045659">
    <property type="entry name" value="LptD_2"/>
</dbReference>
<feature type="domain" description="LPS-assembly protein LptD central" evidence="2">
    <location>
        <begin position="246"/>
        <end position="767"/>
    </location>
</feature>
<sequence length="961" mass="107309">MALSALFSPPSFRYLPHLVRLATLLPFLLVWLGLSSAATAQQRPQKPDEPARVRRLGPDGRPGLPLSNGDTAVTRTVVVADTARVADSLRVTPRKGALETTVKYVAKDSIRFEVQSKTAYLYNKADVNYGKMELKADLITVNYGTNLVRAEGVADSTGKVRGKPVFNNEGGVYSAGVINYNFKSRKGKISEAVTSEGEGYIHAETIKKNALNEMYGRYGRYTTCNLEHPHFFINATKMKVIPGEKVVTGPFNLVIGDIPTPLGFLFGYFPMTHSNGRASGLIIPTFGSTTDRGFFLRNGGYYWAANDYIGVRVTGDIYSGAAESFGGFGLTGEMQYIKRYAYNGRLSLQYSQRPAEPIFPRTTATTDAEPRRFTSPKTIWLTWSHSPVQKPGGGRFSASVQAGSNDYNRQNSFDVRRYLTPAFSSTISYQKQIRNLPINYAINLSQSQNTQSGSMTLLLPDIAVQVARQYPYEWLGITPRGRFYEQFSISYDVNARNTISNLESPQSLNGLPLIGGSTTTRTIPFDFSNLKPILRNSQNGIQHRFNISLGNYTLLKHLSFTPSVNYGASWYNKQLDYQYVPEVRAIRVDTLRKFSSVSTISGGASLGTTIYGIVPIKGKKIEAIRHKITPSLTYSFSPNNYGNPNYYNYDALRLYYQDIGQPQLNNSTAYYLSRYIGSGFIFGQPGGAKVSQLSFTLQNSVEMKVRDNNDTTGTNPFKKVSLIDGLDFGTGYNFEAPEFKLAPLSASFRTQIARKLNLLLSSQFDFYQRDSTGTRIDEYLFNEGRLARLLAANLQLSYQFNPAAKPKKKSNVQRAVAPTNDPVLGASQQADPYEDYVDFEIPWELSSSFSASYTDPGPRPSRLTVLNRYLRPVPITVAALNLSGSVKLTENFRLGYSTGYDFKNKNVTFTSLDFYRDLHCWQISGNWRPFGYTRGYNVTIAAKSSLLQDLKLNRNRSFLNR</sequence>
<name>A0ABQ1TK55_9BACT</name>